<gene>
    <name evidence="2" type="ORF">SMD11_3396</name>
</gene>
<dbReference type="Gene3D" id="3.30.450.150">
    <property type="entry name" value="Haem-degrading domain"/>
    <property type="match status" value="1"/>
</dbReference>
<dbReference type="InterPro" id="IPR038084">
    <property type="entry name" value="PduO/GlcC-like_sf"/>
</dbReference>
<dbReference type="AlphaFoldDB" id="A0A1Z2L3Z8"/>
<dbReference type="Proteomes" id="UP000195755">
    <property type="component" value="Chromosome"/>
</dbReference>
<proteinExistence type="predicted"/>
<dbReference type="RefSeq" id="WP_234366068.1">
    <property type="nucleotide sequence ID" value="NZ_CP021744.1"/>
</dbReference>
<reference evidence="2 3" key="1">
    <citation type="submission" date="2017-06" db="EMBL/GenBank/DDBJ databases">
        <title>Streptomyces albireticuli Genome sequencing and assembly.</title>
        <authorList>
            <person name="Wang Y."/>
            <person name="Du B."/>
            <person name="Ding Y."/>
            <person name="Liu H."/>
            <person name="Hou Q."/>
            <person name="Liu K."/>
            <person name="Yao L."/>
            <person name="Wang C."/>
        </authorList>
    </citation>
    <scope>NUCLEOTIDE SEQUENCE [LARGE SCALE GENOMIC DNA]</scope>
    <source>
        <strain evidence="2 3">MDJK11</strain>
    </source>
</reference>
<evidence type="ECO:0000313" key="3">
    <source>
        <dbReference type="Proteomes" id="UP000195755"/>
    </source>
</evidence>
<dbReference type="KEGG" id="salj:SMD11_3396"/>
<dbReference type="Pfam" id="PF03928">
    <property type="entry name" value="HbpS-like"/>
    <property type="match status" value="1"/>
</dbReference>
<dbReference type="PANTHER" id="PTHR34309">
    <property type="entry name" value="SLR1406 PROTEIN"/>
    <property type="match status" value="1"/>
</dbReference>
<name>A0A1Z2L3Z8_9ACTN</name>
<dbReference type="EMBL" id="CP021744">
    <property type="protein sequence ID" value="ARZ69032.1"/>
    <property type="molecule type" value="Genomic_DNA"/>
</dbReference>
<evidence type="ECO:0000256" key="1">
    <source>
        <dbReference type="SAM" id="MobiDB-lite"/>
    </source>
</evidence>
<dbReference type="PANTHER" id="PTHR34309:SF1">
    <property type="entry name" value="PROTEIN GLCG"/>
    <property type="match status" value="1"/>
</dbReference>
<dbReference type="SUPFAM" id="SSF143744">
    <property type="entry name" value="GlcG-like"/>
    <property type="match status" value="1"/>
</dbReference>
<organism evidence="2 3">
    <name type="scientific">Streptomyces albireticuli</name>
    <dbReference type="NCBI Taxonomy" id="1940"/>
    <lineage>
        <taxon>Bacteria</taxon>
        <taxon>Bacillati</taxon>
        <taxon>Actinomycetota</taxon>
        <taxon>Actinomycetes</taxon>
        <taxon>Kitasatosporales</taxon>
        <taxon>Streptomycetaceae</taxon>
        <taxon>Streptomyces</taxon>
    </lineage>
</organism>
<evidence type="ECO:0000313" key="2">
    <source>
        <dbReference type="EMBL" id="ARZ69032.1"/>
    </source>
</evidence>
<dbReference type="InterPro" id="IPR005624">
    <property type="entry name" value="PduO/GlcC-like"/>
</dbReference>
<accession>A0A1Z2L3Z8</accession>
<protein>
    <recommendedName>
        <fullName evidence="4">Heme-binding protein</fullName>
    </recommendedName>
</protein>
<sequence>MTRIPGKPKPDRHGTAPPHHPYPPHRSTPHVLDHPHPRLPLTTDDADSLVSAARRAADEQGVRIAVSVLDAGGHLLAFRRDDRAVLIAGETSTRKAFTALQLDAPTADVVDAVQPGGLFHTLPTALDRPLLFIAGGVPVHRDGRLIGAIGIGGGAPEQDHGLANAAIQEVLGG</sequence>
<dbReference type="InterPro" id="IPR052517">
    <property type="entry name" value="GlcG_carb_metab_protein"/>
</dbReference>
<evidence type="ECO:0008006" key="4">
    <source>
        <dbReference type="Google" id="ProtNLM"/>
    </source>
</evidence>
<feature type="region of interest" description="Disordered" evidence="1">
    <location>
        <begin position="1"/>
        <end position="44"/>
    </location>
</feature>